<protein>
    <submittedName>
        <fullName evidence="2">Restriction endonuclease</fullName>
    </submittedName>
</protein>
<accession>A0A2H0XCM9</accession>
<dbReference type="Gene3D" id="3.40.50.300">
    <property type="entry name" value="P-loop containing nucleotide triphosphate hydrolases"/>
    <property type="match status" value="2"/>
</dbReference>
<gene>
    <name evidence="2" type="ORF">COT51_00415</name>
</gene>
<dbReference type="PANTHER" id="PTHR47396">
    <property type="entry name" value="TYPE I RESTRICTION ENZYME ECOKI R PROTEIN"/>
    <property type="match status" value="1"/>
</dbReference>
<dbReference type="InterPro" id="IPR050742">
    <property type="entry name" value="Helicase_Restrict-Modif_Enz"/>
</dbReference>
<sequence>MIMKDLSEQDICSKYILPAVTNSGWDLQRQIREQYGFTAGRITVRGKTVSRGEKKRVDFILSYRNHLPLAIIEAKDNRHSVGDGIQQALVYAEALDIPFVYSSNGNAFLEHDRLSKNKPIERELRLNEFPSPDELYNRYLKTKGLSGEPEKIISQNYYSEIDGKTPHYFQEVAINRAIEAIIKGQNRLLLVMATGTGKTYTAFQIIWRLWKAGVKKRILFLVDRNILADQPIMNDFSHFGDKMIKISHRQIDKSYEMYLGLYQGLTGIEAEKNIFKQFSPDFFDLVIVDECHRGSVRDDSSWREILEYYHNATQIGLTATPKETADISTQSYFGDPVYTYSLKQGIEDGFLAPYKVIRVTLDRDTEGYRPISGQPDKYGYPLPDRVFNPGDFDRKIVLEERTKIVAQKITEYLKATDRLQKTIVFCVDTEHADRMRQELINANADLVHDHPNYVVRITANDEPGVKELDKFIDPESRYPVIATTSKLLTTGVDTQTVHLIVIDQNINSMIEFKQIIGRGTRVREDYDKLFFMIMDFRGATELFADPKFDGPALVIYEPKGEDPIVPPEKEKVIVDYGPPPTGIDTIHDEPRKYYPLGVEVKVINERVQYLDHAGKLVTESLKDYSKRNILHEFASLDEFLTAWTKTGQKEAIIGELANRGVFFSELSAEVGRNLDAFDLICHVAWGKKPLTRRQRAAKAKKQDYFAKYEGKAREVINALLDKYADQGITAIDDIGDLTVSPFDQFGTPYEIVFNIFGGREQYLTAVNQVQQAIYA</sequence>
<dbReference type="Pfam" id="PF13588">
    <property type="entry name" value="HSDR_N_2"/>
    <property type="match status" value="1"/>
</dbReference>
<dbReference type="Gene3D" id="3.90.1570.30">
    <property type="match status" value="1"/>
</dbReference>
<dbReference type="EMBL" id="PEYV01000007">
    <property type="protein sequence ID" value="PIS21878.1"/>
    <property type="molecule type" value="Genomic_DNA"/>
</dbReference>
<keyword evidence="2" id="KW-0255">Endonuclease</keyword>
<proteinExistence type="predicted"/>
<dbReference type="NCBIfam" id="NF046051">
    <property type="entry name" value="restrict_EcoAI"/>
    <property type="match status" value="1"/>
</dbReference>
<dbReference type="InterPro" id="IPR014001">
    <property type="entry name" value="Helicase_ATP-bd"/>
</dbReference>
<dbReference type="CDD" id="cd18799">
    <property type="entry name" value="SF2_C_EcoAI-like"/>
    <property type="match status" value="1"/>
</dbReference>
<dbReference type="GO" id="GO:0006304">
    <property type="term" value="P:DNA modification"/>
    <property type="evidence" value="ECO:0007669"/>
    <property type="project" value="InterPro"/>
</dbReference>
<dbReference type="GO" id="GO:0003677">
    <property type="term" value="F:DNA binding"/>
    <property type="evidence" value="ECO:0007669"/>
    <property type="project" value="InterPro"/>
</dbReference>
<dbReference type="AlphaFoldDB" id="A0A2H0XCM9"/>
<dbReference type="SUPFAM" id="SSF52540">
    <property type="entry name" value="P-loop containing nucleoside triphosphate hydrolases"/>
    <property type="match status" value="1"/>
</dbReference>
<dbReference type="PANTHER" id="PTHR47396:SF1">
    <property type="entry name" value="ATP-DEPENDENT HELICASE IRC3-RELATED"/>
    <property type="match status" value="1"/>
</dbReference>
<evidence type="ECO:0000313" key="2">
    <source>
        <dbReference type="EMBL" id="PIS21878.1"/>
    </source>
</evidence>
<name>A0A2H0XCM9_UNCKA</name>
<dbReference type="InterPro" id="IPR027417">
    <property type="entry name" value="P-loop_NTPase"/>
</dbReference>
<reference evidence="3" key="1">
    <citation type="submission" date="2017-09" db="EMBL/GenBank/DDBJ databases">
        <title>Depth-based differentiation of microbial function through sediment-hosted aquifers and enrichment of novel symbionts in the deep terrestrial subsurface.</title>
        <authorList>
            <person name="Probst A.J."/>
            <person name="Ladd B."/>
            <person name="Jarett J.K."/>
            <person name="Geller-Mcgrath D.E."/>
            <person name="Sieber C.M.K."/>
            <person name="Emerson J.B."/>
            <person name="Anantharaman K."/>
            <person name="Thomas B.C."/>
            <person name="Malmstrom R."/>
            <person name="Stieglmeier M."/>
            <person name="Klingl A."/>
            <person name="Woyke T."/>
            <person name="Ryan C.M."/>
            <person name="Banfield J.F."/>
        </authorList>
    </citation>
    <scope>NUCLEOTIDE SEQUENCE [LARGE SCALE GENOMIC DNA]</scope>
</reference>
<comment type="caution">
    <text evidence="2">The sequence shown here is derived from an EMBL/GenBank/DDBJ whole genome shotgun (WGS) entry which is preliminary data.</text>
</comment>
<dbReference type="InterPro" id="IPR029464">
    <property type="entry name" value="HSDR_N"/>
</dbReference>
<dbReference type="Proteomes" id="UP000231098">
    <property type="component" value="Unassembled WGS sequence"/>
</dbReference>
<dbReference type="GO" id="GO:0005524">
    <property type="term" value="F:ATP binding"/>
    <property type="evidence" value="ECO:0007669"/>
    <property type="project" value="InterPro"/>
</dbReference>
<dbReference type="GO" id="GO:0004519">
    <property type="term" value="F:endonuclease activity"/>
    <property type="evidence" value="ECO:0007669"/>
    <property type="project" value="UniProtKB-KW"/>
</dbReference>
<dbReference type="Pfam" id="PF08463">
    <property type="entry name" value="EcoEI_R_C"/>
    <property type="match status" value="1"/>
</dbReference>
<organism evidence="2 3">
    <name type="scientific">candidate division WWE3 bacterium CG08_land_8_20_14_0_20_41_15</name>
    <dbReference type="NCBI Taxonomy" id="1975086"/>
    <lineage>
        <taxon>Bacteria</taxon>
        <taxon>Katanobacteria</taxon>
    </lineage>
</organism>
<dbReference type="PROSITE" id="PS51192">
    <property type="entry name" value="HELICASE_ATP_BIND_1"/>
    <property type="match status" value="1"/>
</dbReference>
<dbReference type="GO" id="GO:0016787">
    <property type="term" value="F:hydrolase activity"/>
    <property type="evidence" value="ECO:0007669"/>
    <property type="project" value="InterPro"/>
</dbReference>
<evidence type="ECO:0000313" key="3">
    <source>
        <dbReference type="Proteomes" id="UP000231098"/>
    </source>
</evidence>
<dbReference type="Pfam" id="PF04851">
    <property type="entry name" value="ResIII"/>
    <property type="match status" value="1"/>
</dbReference>
<dbReference type="InterPro" id="IPR006935">
    <property type="entry name" value="Helicase/UvrB_N"/>
</dbReference>
<feature type="domain" description="Helicase ATP-binding" evidence="1">
    <location>
        <begin position="179"/>
        <end position="339"/>
    </location>
</feature>
<dbReference type="GO" id="GO:0005829">
    <property type="term" value="C:cytosol"/>
    <property type="evidence" value="ECO:0007669"/>
    <property type="project" value="TreeGrafter"/>
</dbReference>
<evidence type="ECO:0000259" key="1">
    <source>
        <dbReference type="PROSITE" id="PS51192"/>
    </source>
</evidence>
<keyword evidence="2" id="KW-0540">Nuclease</keyword>
<dbReference type="SMART" id="SM00487">
    <property type="entry name" value="DEXDc"/>
    <property type="match status" value="1"/>
</dbReference>
<dbReference type="CDD" id="cd18032">
    <property type="entry name" value="DEXHc_RE_I_III_res"/>
    <property type="match status" value="1"/>
</dbReference>
<dbReference type="InterPro" id="IPR013670">
    <property type="entry name" value="EcoEI_R_C_dom"/>
</dbReference>
<keyword evidence="2" id="KW-0378">Hydrolase</keyword>